<dbReference type="Gene3D" id="1.10.10.2150">
    <property type="entry name" value="Ribosomal RNA-processing protein 8, N-terminal domain"/>
    <property type="match status" value="1"/>
</dbReference>
<keyword evidence="5" id="KW-0698">rRNA processing</keyword>
<feature type="compositionally biased region" description="Basic residues" evidence="13">
    <location>
        <begin position="271"/>
        <end position="282"/>
    </location>
</feature>
<organism evidence="14 15">
    <name type="scientific">Owenia fusiformis</name>
    <name type="common">Polychaete worm</name>
    <dbReference type="NCBI Taxonomy" id="6347"/>
    <lineage>
        <taxon>Eukaryota</taxon>
        <taxon>Metazoa</taxon>
        <taxon>Spiralia</taxon>
        <taxon>Lophotrochozoa</taxon>
        <taxon>Annelida</taxon>
        <taxon>Polychaeta</taxon>
        <taxon>Sedentaria</taxon>
        <taxon>Canalipalpata</taxon>
        <taxon>Sabellida</taxon>
        <taxon>Oweniida</taxon>
        <taxon>Oweniidae</taxon>
        <taxon>Owenia</taxon>
    </lineage>
</organism>
<dbReference type="InterPro" id="IPR042036">
    <property type="entry name" value="RRP8_N"/>
</dbReference>
<evidence type="ECO:0000256" key="13">
    <source>
        <dbReference type="SAM" id="MobiDB-lite"/>
    </source>
</evidence>
<keyword evidence="12" id="KW-0539">Nucleus</keyword>
<feature type="compositionally biased region" description="Basic and acidic residues" evidence="13">
    <location>
        <begin position="312"/>
        <end position="322"/>
    </location>
</feature>
<evidence type="ECO:0000256" key="9">
    <source>
        <dbReference type="ARBA" id="ARBA00022853"/>
    </source>
</evidence>
<feature type="compositionally biased region" description="Basic and acidic residues" evidence="13">
    <location>
        <begin position="108"/>
        <end position="122"/>
    </location>
</feature>
<dbReference type="GO" id="GO:0008168">
    <property type="term" value="F:methyltransferase activity"/>
    <property type="evidence" value="ECO:0007669"/>
    <property type="project" value="UniProtKB-KW"/>
</dbReference>
<feature type="compositionally biased region" description="Basic and acidic residues" evidence="13">
    <location>
        <begin position="398"/>
        <end position="412"/>
    </location>
</feature>
<comment type="similarity">
    <text evidence="2">Belongs to the methyltransferase superfamily. RRP8 family.</text>
</comment>
<dbReference type="EMBL" id="CAIIXF020000002">
    <property type="protein sequence ID" value="CAH1777360.1"/>
    <property type="molecule type" value="Genomic_DNA"/>
</dbReference>
<dbReference type="GO" id="GO:0000183">
    <property type="term" value="P:rDNA heterochromatin formation"/>
    <property type="evidence" value="ECO:0007669"/>
    <property type="project" value="TreeGrafter"/>
</dbReference>
<dbReference type="AlphaFoldDB" id="A0A8J1TH97"/>
<comment type="caution">
    <text evidence="14">The sequence shown here is derived from an EMBL/GenBank/DDBJ whole genome shotgun (WGS) entry which is preliminary data.</text>
</comment>
<dbReference type="InterPro" id="IPR029063">
    <property type="entry name" value="SAM-dependent_MTases_sf"/>
</dbReference>
<evidence type="ECO:0000256" key="12">
    <source>
        <dbReference type="ARBA" id="ARBA00023242"/>
    </source>
</evidence>
<dbReference type="Gene3D" id="3.40.50.150">
    <property type="entry name" value="Vaccinia Virus protein VP39"/>
    <property type="match status" value="1"/>
</dbReference>
<dbReference type="SUPFAM" id="SSF53335">
    <property type="entry name" value="S-adenosyl-L-methionine-dependent methyltransferases"/>
    <property type="match status" value="1"/>
</dbReference>
<feature type="compositionally biased region" description="Polar residues" evidence="13">
    <location>
        <begin position="222"/>
        <end position="232"/>
    </location>
</feature>
<feature type="compositionally biased region" description="Basic residues" evidence="13">
    <location>
        <begin position="329"/>
        <end position="340"/>
    </location>
</feature>
<sequence length="650" mass="73800">MFESETTWQVDAAAEKLSNSLFMTPGPNFEKSDNSQVKKSSARKKSKKNKRKQNPKNDSSNHPTPTAVRPVAYSTPRLAAGNKRNKYKNFSQSKDGQVIPKGSNAVQCDEKISNDRDKDELKQSNVLTKKKGKHEAIKKNEKVTNKENGVDKSEAKLANGSLRNKTTTPDTKSESSKKKKLKKTKSNERDDEKIKTNEKTESESTDSQIAKKKKKKPKRKVQQQTNDNSEPASPTPVDKTVKSKKKKTEGIEMTPTHEIKKVEVNSGNFVRSKKKRKNKSKNKYAMLAGVNKADKKDFLIKFNVKEYVEKLETKKKEVENAEKTNSGSHKTKSHKRKRKVKQTDDIQKVENDGSSKEDLNTELTEDLNQTTETNMSKKLKAKHTLFKKDKLQAIFNERQPEPDTDKPVESKKMKNSSNKSKTPQTSEKKTPKHSAFHQKMVDQLNAARFRYLNEQLYTCSGQDAYKLFSEDEAAFDVYHKGFQSQVSKWPSNPVDIIIEYIKQQPKKRVVADFGCGDAKIADSVPNKVHSFDLVAVNEHITACDIANVPLTDGSVDIAVFCLALMGTNLVDYLKEAHRVLRKKGTLKIAEVVSRFENLNRFIIQVEKLGFMLERKDESNKMFVMLDFKKGGNMDPSAEPIQLLPCVYKKR</sequence>
<evidence type="ECO:0000256" key="4">
    <source>
        <dbReference type="ARBA" id="ARBA00022491"/>
    </source>
</evidence>
<reference evidence="14" key="1">
    <citation type="submission" date="2022-03" db="EMBL/GenBank/DDBJ databases">
        <authorList>
            <person name="Martin C."/>
        </authorList>
    </citation>
    <scope>NUCLEOTIDE SEQUENCE</scope>
</reference>
<feature type="compositionally biased region" description="Basic and acidic residues" evidence="13">
    <location>
        <begin position="341"/>
        <end position="359"/>
    </location>
</feature>
<dbReference type="Pfam" id="PF05148">
    <property type="entry name" value="Methyltransf_8"/>
    <property type="match status" value="1"/>
</dbReference>
<dbReference type="GO" id="GO:0005677">
    <property type="term" value="C:chromatin silencing complex"/>
    <property type="evidence" value="ECO:0007669"/>
    <property type="project" value="TreeGrafter"/>
</dbReference>
<comment type="subcellular location">
    <subcellularLocation>
        <location evidence="1">Nucleus</location>
        <location evidence="1">Nucleolus</location>
    </subcellularLocation>
</comment>
<dbReference type="GO" id="GO:0032259">
    <property type="term" value="P:methylation"/>
    <property type="evidence" value="ECO:0007669"/>
    <property type="project" value="UniProtKB-KW"/>
</dbReference>
<dbReference type="FunFam" id="3.40.50.150:FF:000068">
    <property type="entry name" value="Ribosomal RNA-processing protein 8"/>
    <property type="match status" value="1"/>
</dbReference>
<feature type="compositionally biased region" description="Basic and acidic residues" evidence="13">
    <location>
        <begin position="185"/>
        <end position="202"/>
    </location>
</feature>
<evidence type="ECO:0000256" key="11">
    <source>
        <dbReference type="ARBA" id="ARBA00023163"/>
    </source>
</evidence>
<keyword evidence="8" id="KW-0949">S-adenosyl-L-methionine</keyword>
<evidence type="ECO:0000256" key="10">
    <source>
        <dbReference type="ARBA" id="ARBA00023015"/>
    </source>
</evidence>
<accession>A0A8J1TH97</accession>
<keyword evidence="4" id="KW-0678">Repressor</keyword>
<dbReference type="InterPro" id="IPR007823">
    <property type="entry name" value="RRP8"/>
</dbReference>
<feature type="compositionally biased region" description="Basic residues" evidence="13">
    <location>
        <begin position="210"/>
        <end position="221"/>
    </location>
</feature>
<evidence type="ECO:0000256" key="5">
    <source>
        <dbReference type="ARBA" id="ARBA00022552"/>
    </source>
</evidence>
<gene>
    <name evidence="14" type="ORF">OFUS_LOCUS4414</name>
</gene>
<dbReference type="Proteomes" id="UP000749559">
    <property type="component" value="Unassembled WGS sequence"/>
</dbReference>
<dbReference type="FunFam" id="1.10.10.2150:FF:000001">
    <property type="entry name" value="Ribosomal RNA-processing protein 8"/>
    <property type="match status" value="1"/>
</dbReference>
<proteinExistence type="inferred from homology"/>
<evidence type="ECO:0000256" key="7">
    <source>
        <dbReference type="ARBA" id="ARBA00022679"/>
    </source>
</evidence>
<keyword evidence="11" id="KW-0804">Transcription</keyword>
<name>A0A8J1TH97_OWEFU</name>
<evidence type="ECO:0000313" key="14">
    <source>
        <dbReference type="EMBL" id="CAH1777360.1"/>
    </source>
</evidence>
<dbReference type="GO" id="GO:0046015">
    <property type="term" value="P:regulation of transcription by glucose"/>
    <property type="evidence" value="ECO:0007669"/>
    <property type="project" value="TreeGrafter"/>
</dbReference>
<protein>
    <recommendedName>
        <fullName evidence="3">Ribosomal RNA-processing protein 8</fullName>
    </recommendedName>
</protein>
<dbReference type="GO" id="GO:0005730">
    <property type="term" value="C:nucleolus"/>
    <property type="evidence" value="ECO:0007669"/>
    <property type="project" value="UniProtKB-SubCell"/>
</dbReference>
<dbReference type="PANTHER" id="PTHR12787">
    <property type="entry name" value="RIBOSOMAL RNA-PROCESSING PROTEIN 8"/>
    <property type="match status" value="1"/>
</dbReference>
<evidence type="ECO:0000256" key="3">
    <source>
        <dbReference type="ARBA" id="ARBA00020203"/>
    </source>
</evidence>
<keyword evidence="15" id="KW-1185">Reference proteome</keyword>
<dbReference type="GO" id="GO:0006364">
    <property type="term" value="P:rRNA processing"/>
    <property type="evidence" value="ECO:0007669"/>
    <property type="project" value="UniProtKB-KW"/>
</dbReference>
<evidence type="ECO:0000313" key="15">
    <source>
        <dbReference type="Proteomes" id="UP000749559"/>
    </source>
</evidence>
<feature type="compositionally biased region" description="Polar residues" evidence="13">
    <location>
        <begin position="366"/>
        <end position="376"/>
    </location>
</feature>
<keyword evidence="6" id="KW-0489">Methyltransferase</keyword>
<keyword evidence="9" id="KW-0156">Chromatin regulator</keyword>
<dbReference type="GO" id="GO:0033553">
    <property type="term" value="C:rDNA heterochromatin"/>
    <property type="evidence" value="ECO:0007669"/>
    <property type="project" value="TreeGrafter"/>
</dbReference>
<feature type="region of interest" description="Disordered" evidence="13">
    <location>
        <begin position="15"/>
        <end position="283"/>
    </location>
</feature>
<dbReference type="GO" id="GO:0042149">
    <property type="term" value="P:cellular response to glucose starvation"/>
    <property type="evidence" value="ECO:0007669"/>
    <property type="project" value="TreeGrafter"/>
</dbReference>
<evidence type="ECO:0000256" key="6">
    <source>
        <dbReference type="ARBA" id="ARBA00022603"/>
    </source>
</evidence>
<feature type="compositionally biased region" description="Basic residues" evidence="13">
    <location>
        <begin position="40"/>
        <end position="54"/>
    </location>
</feature>
<evidence type="ECO:0000256" key="2">
    <source>
        <dbReference type="ARBA" id="ARBA00006301"/>
    </source>
</evidence>
<dbReference type="PANTHER" id="PTHR12787:SF0">
    <property type="entry name" value="RIBOSOMAL RNA-PROCESSING PROTEIN 8"/>
    <property type="match status" value="1"/>
</dbReference>
<keyword evidence="10" id="KW-0805">Transcription regulation</keyword>
<feature type="region of interest" description="Disordered" evidence="13">
    <location>
        <begin position="395"/>
        <end position="436"/>
    </location>
</feature>
<keyword evidence="7" id="KW-0808">Transferase</keyword>
<evidence type="ECO:0000256" key="1">
    <source>
        <dbReference type="ARBA" id="ARBA00004604"/>
    </source>
</evidence>
<feature type="compositionally biased region" description="Basic and acidic residues" evidence="13">
    <location>
        <begin position="134"/>
        <end position="155"/>
    </location>
</feature>
<feature type="region of interest" description="Disordered" evidence="13">
    <location>
        <begin position="312"/>
        <end position="378"/>
    </location>
</feature>
<dbReference type="OrthoDB" id="10258825at2759"/>
<evidence type="ECO:0000256" key="8">
    <source>
        <dbReference type="ARBA" id="ARBA00022691"/>
    </source>
</evidence>